<dbReference type="AlphaFoldDB" id="A0A9D1P991"/>
<protein>
    <submittedName>
        <fullName evidence="3">DUF1343 domain-containing protein</fullName>
    </submittedName>
</protein>
<dbReference type="InterPro" id="IPR048502">
    <property type="entry name" value="NamZ_N"/>
</dbReference>
<dbReference type="Pfam" id="PF20732">
    <property type="entry name" value="NamZ_C"/>
    <property type="match status" value="1"/>
</dbReference>
<comment type="caution">
    <text evidence="3">The sequence shown here is derived from an EMBL/GenBank/DDBJ whole genome shotgun (WGS) entry which is preliminary data.</text>
</comment>
<organism evidence="3 4">
    <name type="scientific">Candidatus Ornithocaccomicrobium faecavium</name>
    <dbReference type="NCBI Taxonomy" id="2840890"/>
    <lineage>
        <taxon>Bacteria</taxon>
        <taxon>Bacillati</taxon>
        <taxon>Bacillota</taxon>
        <taxon>Clostridia</taxon>
        <taxon>Candidatus Ornithocaccomicrobium</taxon>
    </lineage>
</organism>
<accession>A0A9D1P991</accession>
<reference evidence="3" key="1">
    <citation type="submission" date="2020-10" db="EMBL/GenBank/DDBJ databases">
        <authorList>
            <person name="Gilroy R."/>
        </authorList>
    </citation>
    <scope>NUCLEOTIDE SEQUENCE</scope>
    <source>
        <strain evidence="3">CHK183-6373</strain>
    </source>
</reference>
<dbReference type="InterPro" id="IPR048503">
    <property type="entry name" value="NamZ_C"/>
</dbReference>
<name>A0A9D1P991_9FIRM</name>
<gene>
    <name evidence="3" type="ORF">IAA64_13315</name>
</gene>
<dbReference type="Gene3D" id="3.90.1150.140">
    <property type="match status" value="1"/>
</dbReference>
<reference evidence="3" key="2">
    <citation type="journal article" date="2021" name="PeerJ">
        <title>Extensive microbial diversity within the chicken gut microbiome revealed by metagenomics and culture.</title>
        <authorList>
            <person name="Gilroy R."/>
            <person name="Ravi A."/>
            <person name="Getino M."/>
            <person name="Pursley I."/>
            <person name="Horton D.L."/>
            <person name="Alikhan N.F."/>
            <person name="Baker D."/>
            <person name="Gharbi K."/>
            <person name="Hall N."/>
            <person name="Watson M."/>
            <person name="Adriaenssens E.M."/>
            <person name="Foster-Nyarko E."/>
            <person name="Jarju S."/>
            <person name="Secka A."/>
            <person name="Antonio M."/>
            <person name="Oren A."/>
            <person name="Chaudhuri R.R."/>
            <person name="La Ragione R."/>
            <person name="Hildebrand F."/>
            <person name="Pallen M.J."/>
        </authorList>
    </citation>
    <scope>NUCLEOTIDE SEQUENCE</scope>
    <source>
        <strain evidence="3">CHK183-6373</strain>
    </source>
</reference>
<dbReference type="GO" id="GO:0033922">
    <property type="term" value="F:peptidoglycan beta-N-acetylmuramidase activity"/>
    <property type="evidence" value="ECO:0007669"/>
    <property type="project" value="InterPro"/>
</dbReference>
<dbReference type="PANTHER" id="PTHR42915:SF1">
    <property type="entry name" value="PEPTIDOGLYCAN BETA-N-ACETYLMURAMIDASE NAMZ"/>
    <property type="match status" value="1"/>
</dbReference>
<feature type="domain" description="Peptidoglycan beta-N-acetylmuramidase NamZ N-terminal" evidence="1">
    <location>
        <begin position="24"/>
        <end position="222"/>
    </location>
</feature>
<dbReference type="PANTHER" id="PTHR42915">
    <property type="entry name" value="HYPOTHETICAL 460 KDA PROTEIN IN FEUA-SIGW INTERGENIC REGION [PRECURSOR]"/>
    <property type="match status" value="1"/>
</dbReference>
<evidence type="ECO:0000313" key="4">
    <source>
        <dbReference type="Proteomes" id="UP000886884"/>
    </source>
</evidence>
<evidence type="ECO:0000259" key="2">
    <source>
        <dbReference type="Pfam" id="PF20732"/>
    </source>
</evidence>
<evidence type="ECO:0000313" key="3">
    <source>
        <dbReference type="EMBL" id="HIV28936.1"/>
    </source>
</evidence>
<dbReference type="EMBL" id="DVOT01000243">
    <property type="protein sequence ID" value="HIV28936.1"/>
    <property type="molecule type" value="Genomic_DNA"/>
</dbReference>
<dbReference type="InterPro" id="IPR008302">
    <property type="entry name" value="NamZ"/>
</dbReference>
<dbReference type="Proteomes" id="UP000886884">
    <property type="component" value="Unassembled WGS sequence"/>
</dbReference>
<feature type="domain" description="Peptidoglycan beta-N-acetylmuramidase NamZ C-terminal" evidence="2">
    <location>
        <begin position="227"/>
        <end position="377"/>
    </location>
</feature>
<dbReference type="Pfam" id="PF07075">
    <property type="entry name" value="NamZ_N"/>
    <property type="match status" value="1"/>
</dbReference>
<dbReference type="Gene3D" id="3.40.50.12170">
    <property type="entry name" value="Uncharacterised protein PF07075, DUF1343"/>
    <property type="match status" value="1"/>
</dbReference>
<proteinExistence type="predicted"/>
<evidence type="ECO:0000259" key="1">
    <source>
        <dbReference type="Pfam" id="PF07075"/>
    </source>
</evidence>
<dbReference type="PIRSF" id="PIRSF016719">
    <property type="entry name" value="UCP016719"/>
    <property type="match status" value="1"/>
</dbReference>
<sequence>MARRVVLGVETLARAQTLLRGRRVGLITGPTGVDGRLRATVDILAEIYDLRALFACEHGIRGAVQAGGHVESEVDAETGVPVFSLYGASRRMTQQMLDAFDVLVYDIQDVGARFYTYLYTLSYAMQDCARAGKTVVVLDRPNPLGGAMEGTLLDEAFHSFVGEYAMPTRYGLTVGEYARFVRAHLQLDLDLFVCPMEGYARNMLYSDTGLVFVPPSPNIPTLESALSYIGTCVFEGTNLSEGRGTATPFQWIGAPWLDTKELAAAMRALQLPGVLFRRAVFVPTFSKFAGQNVNALMLHVTDARVYQPFATGLYLLDQARRQAGFAWLPPAEDGGWHIDHLLGTDAFRRGMSARELIAAHAPRVKAFGEQAREWFLYE</sequence>